<keyword evidence="3" id="KW-1185">Reference proteome</keyword>
<evidence type="ECO:0000313" key="2">
    <source>
        <dbReference type="EMBL" id="KAJ4470429.1"/>
    </source>
</evidence>
<dbReference type="Proteomes" id="UP001150266">
    <property type="component" value="Unassembled WGS sequence"/>
</dbReference>
<name>A0A9W8ZZP4_9AGAR</name>
<feature type="transmembrane region" description="Helical" evidence="1">
    <location>
        <begin position="12"/>
        <end position="33"/>
    </location>
</feature>
<dbReference type="EMBL" id="JAOTPV010000026">
    <property type="protein sequence ID" value="KAJ4470429.1"/>
    <property type="molecule type" value="Genomic_DNA"/>
</dbReference>
<evidence type="ECO:0000313" key="3">
    <source>
        <dbReference type="Proteomes" id="UP001150266"/>
    </source>
</evidence>
<organism evidence="2 3">
    <name type="scientific">Lentinula aciculospora</name>
    <dbReference type="NCBI Taxonomy" id="153920"/>
    <lineage>
        <taxon>Eukaryota</taxon>
        <taxon>Fungi</taxon>
        <taxon>Dikarya</taxon>
        <taxon>Basidiomycota</taxon>
        <taxon>Agaricomycotina</taxon>
        <taxon>Agaricomycetes</taxon>
        <taxon>Agaricomycetidae</taxon>
        <taxon>Agaricales</taxon>
        <taxon>Marasmiineae</taxon>
        <taxon>Omphalotaceae</taxon>
        <taxon>Lentinula</taxon>
    </lineage>
</organism>
<evidence type="ECO:0000256" key="1">
    <source>
        <dbReference type="SAM" id="Phobius"/>
    </source>
</evidence>
<reference evidence="2" key="1">
    <citation type="submission" date="2022-08" db="EMBL/GenBank/DDBJ databases">
        <title>A Global Phylogenomic Analysis of the Shiitake Genus Lentinula.</title>
        <authorList>
            <consortium name="DOE Joint Genome Institute"/>
            <person name="Sierra-Patev S."/>
            <person name="Min B."/>
            <person name="Naranjo-Ortiz M."/>
            <person name="Looney B."/>
            <person name="Konkel Z."/>
            <person name="Slot J.C."/>
            <person name="Sakamoto Y."/>
            <person name="Steenwyk J.L."/>
            <person name="Rokas A."/>
            <person name="Carro J."/>
            <person name="Camarero S."/>
            <person name="Ferreira P."/>
            <person name="Molpeceres G."/>
            <person name="Ruiz-Duenas F.J."/>
            <person name="Serrano A."/>
            <person name="Henrissat B."/>
            <person name="Drula E."/>
            <person name="Hughes K.W."/>
            <person name="Mata J.L."/>
            <person name="Ishikawa N.K."/>
            <person name="Vargas-Isla R."/>
            <person name="Ushijima S."/>
            <person name="Smith C.A."/>
            <person name="Ahrendt S."/>
            <person name="Andreopoulos W."/>
            <person name="He G."/>
            <person name="Labutti K."/>
            <person name="Lipzen A."/>
            <person name="Ng V."/>
            <person name="Riley R."/>
            <person name="Sandor L."/>
            <person name="Barry K."/>
            <person name="Martinez A.T."/>
            <person name="Xiao Y."/>
            <person name="Gibbons J.G."/>
            <person name="Terashima K."/>
            <person name="Grigoriev I.V."/>
            <person name="Hibbett D.S."/>
        </authorList>
    </citation>
    <scope>NUCLEOTIDE SEQUENCE</scope>
    <source>
        <strain evidence="2">JLM2183</strain>
    </source>
</reference>
<dbReference type="AlphaFoldDB" id="A0A9W8ZZP4"/>
<proteinExistence type="predicted"/>
<keyword evidence="1" id="KW-1133">Transmembrane helix</keyword>
<comment type="caution">
    <text evidence="2">The sequence shown here is derived from an EMBL/GenBank/DDBJ whole genome shotgun (WGS) entry which is preliminary data.</text>
</comment>
<accession>A0A9W8ZZP4</accession>
<keyword evidence="1" id="KW-0472">Membrane</keyword>
<keyword evidence="1" id="KW-0812">Transmembrane</keyword>
<sequence length="100" mass="11989">MATTQVTTTPLMLISLYFVSSIPTSVFTSYPSYYFKYTLREAKEDGQIQRQRERRREDEVQISRLQFGRQICINHGLFRWTGRDRVLTDPLSWVLHRLWT</sequence>
<gene>
    <name evidence="2" type="ORF">J3R30DRAFT_3537502</name>
</gene>
<protein>
    <submittedName>
        <fullName evidence="2">Uncharacterized protein</fullName>
    </submittedName>
</protein>